<sequence>MFLNNLVNYIASHETTLLLASMLLILVLLILVIYTMVRLSTMNSRYRAMMRGSETEDLESMLIQHVHEVEKVSATNARILEENELIRQFIRKALVRVASVRFRAFEDMGGDLSYSVAMLDANNDGVIFSSIFARADSRSYIKPIKNGSSEYSLTDEEKGVLKEAMSQPLPIQY</sequence>
<protein>
    <submittedName>
        <fullName evidence="2">DUF4446 family protein</fullName>
    </submittedName>
</protein>
<organism evidence="2 3">
    <name type="scientific">Selenomonas timonae</name>
    <dbReference type="NCBI Taxonomy" id="2754044"/>
    <lineage>
        <taxon>Bacteria</taxon>
        <taxon>Bacillati</taxon>
        <taxon>Bacillota</taxon>
        <taxon>Negativicutes</taxon>
        <taxon>Selenomonadales</taxon>
        <taxon>Selenomonadaceae</taxon>
        <taxon>Selenomonas</taxon>
    </lineage>
</organism>
<evidence type="ECO:0000256" key="1">
    <source>
        <dbReference type="SAM" id="Phobius"/>
    </source>
</evidence>
<feature type="transmembrane region" description="Helical" evidence="1">
    <location>
        <begin position="16"/>
        <end position="37"/>
    </location>
</feature>
<keyword evidence="3" id="KW-1185">Reference proteome</keyword>
<dbReference type="KEGG" id="stim:H1B31_03055"/>
<evidence type="ECO:0000313" key="3">
    <source>
        <dbReference type="Proteomes" id="UP000515480"/>
    </source>
</evidence>
<dbReference type="Pfam" id="PF14584">
    <property type="entry name" value="DUF4446"/>
    <property type="match status" value="1"/>
</dbReference>
<evidence type="ECO:0000313" key="2">
    <source>
        <dbReference type="EMBL" id="QNH54946.1"/>
    </source>
</evidence>
<accession>A0A7G7VLF3</accession>
<dbReference type="AlphaFoldDB" id="A0A7G7VLF3"/>
<keyword evidence="1" id="KW-1133">Transmembrane helix</keyword>
<proteinExistence type="predicted"/>
<dbReference type="EMBL" id="CP060204">
    <property type="protein sequence ID" value="QNH54946.1"/>
    <property type="molecule type" value="Genomic_DNA"/>
</dbReference>
<dbReference type="Proteomes" id="UP000515480">
    <property type="component" value="Chromosome"/>
</dbReference>
<keyword evidence="1" id="KW-0812">Transmembrane</keyword>
<reference evidence="2 3" key="1">
    <citation type="submission" date="2020-07" db="EMBL/GenBank/DDBJ databases">
        <title>Complete genome and description of Selenomonas timonensis sp. nov., a new bacterium isolated from a gingivitis subject.</title>
        <authorList>
            <person name="Antezack A."/>
        </authorList>
    </citation>
    <scope>NUCLEOTIDE SEQUENCE [LARGE SCALE GENOMIC DNA]</scope>
    <source>
        <strain evidence="2 3">Marseille-Q3039</strain>
    </source>
</reference>
<dbReference type="RefSeq" id="WP_009440659.1">
    <property type="nucleotide sequence ID" value="NZ_CP060204.1"/>
</dbReference>
<keyword evidence="1" id="KW-0472">Membrane</keyword>
<gene>
    <name evidence="2" type="ORF">H1B31_03055</name>
</gene>
<name>A0A7G7VLF3_9FIRM</name>
<dbReference type="InterPro" id="IPR027981">
    <property type="entry name" value="DUF4446"/>
</dbReference>